<evidence type="ECO:0000256" key="1">
    <source>
        <dbReference type="SAM" id="Phobius"/>
    </source>
</evidence>
<sequence length="109" mass="12313">MNDILHTQNPAQRIDYQEFPSDITDFEMRENRNAEYWQRSCAFKLSAAQILISAIIFMAFMAGLGLFGLIEARGRGPSIVDANLSEQQAAPVPLDRRCDNDSPYADRIC</sequence>
<proteinExistence type="predicted"/>
<keyword evidence="2" id="KW-0808">Transferase</keyword>
<gene>
    <name evidence="2" type="ORF">FHW16_002767</name>
</gene>
<keyword evidence="3" id="KW-1185">Reference proteome</keyword>
<dbReference type="RefSeq" id="WP_182549718.1">
    <property type="nucleotide sequence ID" value="NZ_JACGXN010000003.1"/>
</dbReference>
<dbReference type="Proteomes" id="UP000549052">
    <property type="component" value="Unassembled WGS sequence"/>
</dbReference>
<keyword evidence="1" id="KW-0472">Membrane</keyword>
<dbReference type="AlphaFoldDB" id="A0A839EJS4"/>
<feature type="transmembrane region" description="Helical" evidence="1">
    <location>
        <begin position="47"/>
        <end position="70"/>
    </location>
</feature>
<protein>
    <submittedName>
        <fullName evidence="2">Putative membrane-bound mannosyltransferase</fullName>
    </submittedName>
</protein>
<reference evidence="2 3" key="1">
    <citation type="submission" date="2020-07" db="EMBL/GenBank/DDBJ databases">
        <title>Genomic Encyclopedia of Type Strains, Phase IV (KMG-V): Genome sequencing to study the core and pangenomes of soil and plant-associated prokaryotes.</title>
        <authorList>
            <person name="Whitman W."/>
        </authorList>
    </citation>
    <scope>NUCLEOTIDE SEQUENCE [LARGE SCALE GENOMIC DNA]</scope>
    <source>
        <strain evidence="2 3">AN3</strain>
    </source>
</reference>
<name>A0A839EJS4_9HYPH</name>
<evidence type="ECO:0000313" key="3">
    <source>
        <dbReference type="Proteomes" id="UP000549052"/>
    </source>
</evidence>
<keyword evidence="1" id="KW-1133">Transmembrane helix</keyword>
<keyword evidence="1" id="KW-0812">Transmembrane</keyword>
<dbReference type="EMBL" id="JACGXN010000003">
    <property type="protein sequence ID" value="MBA8879049.1"/>
    <property type="molecule type" value="Genomic_DNA"/>
</dbReference>
<accession>A0A839EJS4</accession>
<keyword evidence="2" id="KW-0328">Glycosyltransferase</keyword>
<comment type="caution">
    <text evidence="2">The sequence shown here is derived from an EMBL/GenBank/DDBJ whole genome shotgun (WGS) entry which is preliminary data.</text>
</comment>
<organism evidence="2 3">
    <name type="scientific">Phyllobacterium myrsinacearum</name>
    <dbReference type="NCBI Taxonomy" id="28101"/>
    <lineage>
        <taxon>Bacteria</taxon>
        <taxon>Pseudomonadati</taxon>
        <taxon>Pseudomonadota</taxon>
        <taxon>Alphaproteobacteria</taxon>
        <taxon>Hyphomicrobiales</taxon>
        <taxon>Phyllobacteriaceae</taxon>
        <taxon>Phyllobacterium</taxon>
    </lineage>
</organism>
<evidence type="ECO:0000313" key="2">
    <source>
        <dbReference type="EMBL" id="MBA8879049.1"/>
    </source>
</evidence>
<dbReference type="GO" id="GO:0016757">
    <property type="term" value="F:glycosyltransferase activity"/>
    <property type="evidence" value="ECO:0007669"/>
    <property type="project" value="UniProtKB-KW"/>
</dbReference>